<evidence type="ECO:0000313" key="1">
    <source>
        <dbReference type="EMBL" id="KAG2229657.1"/>
    </source>
</evidence>
<dbReference type="Proteomes" id="UP000613177">
    <property type="component" value="Unassembled WGS sequence"/>
</dbReference>
<gene>
    <name evidence="1" type="ORF">INT48_000618</name>
</gene>
<sequence>MLKAFVPKFKQSYKTQVNKSYKNKAKLDLKSIFEESKPQNSAMANGRRVLDRATNVAAQRLTLKLKLHSTTPSGASLSASVPSTLIAAVSSTASLSSTPAATASSVTVALSSVEDKLNSYISECIPEGKKNTVLICKKIILLRKGQQYDEFDYDDGGSVVCGDDNVSILEDIIEGFALPEENWMNEVDSNIYLKLATLLCGLNEAIDTKLPNQERLSHVGEMKLIMNFLDPILSPIRHCPDKNKLLVWLNRQDENTSVLQPDVTMLTILQNISDITLGYVEVKPDDSMSCNKWRPDLIGVFTEDNLNAIWNGQCEQFCVRKFIRKRISNTEAITNVVK</sequence>
<reference evidence="1" key="1">
    <citation type="submission" date="2021-01" db="EMBL/GenBank/DDBJ databases">
        <title>Metabolic potential, ecology and presence of endohyphal bacteria is reflected in genomic diversity of Mucoromycotina.</title>
        <authorList>
            <person name="Muszewska A."/>
            <person name="Okrasinska A."/>
            <person name="Steczkiewicz K."/>
            <person name="Drgas O."/>
            <person name="Orlowska M."/>
            <person name="Perlinska-Lenart U."/>
            <person name="Aleksandrzak-Piekarczyk T."/>
            <person name="Szatraj K."/>
            <person name="Zielenkiewicz U."/>
            <person name="Pilsyk S."/>
            <person name="Malc E."/>
            <person name="Mieczkowski P."/>
            <person name="Kruszewska J.S."/>
            <person name="Biernat P."/>
            <person name="Pawlowska J."/>
        </authorList>
    </citation>
    <scope>NUCLEOTIDE SEQUENCE</scope>
    <source>
        <strain evidence="1">WA0000018081</strain>
    </source>
</reference>
<comment type="caution">
    <text evidence="1">The sequence shown here is derived from an EMBL/GenBank/DDBJ whole genome shotgun (WGS) entry which is preliminary data.</text>
</comment>
<proteinExistence type="predicted"/>
<protein>
    <submittedName>
        <fullName evidence="1">Uncharacterized protein</fullName>
    </submittedName>
</protein>
<dbReference type="AlphaFoldDB" id="A0A8H7VSE5"/>
<feature type="non-terminal residue" evidence="1">
    <location>
        <position position="1"/>
    </location>
</feature>
<name>A0A8H7VSE5_9FUNG</name>
<accession>A0A8H7VSE5</accession>
<evidence type="ECO:0000313" key="2">
    <source>
        <dbReference type="Proteomes" id="UP000613177"/>
    </source>
</evidence>
<dbReference type="EMBL" id="JAEPRE010000254">
    <property type="protein sequence ID" value="KAG2229657.1"/>
    <property type="molecule type" value="Genomic_DNA"/>
</dbReference>
<organism evidence="1 2">
    <name type="scientific">Thamnidium elegans</name>
    <dbReference type="NCBI Taxonomy" id="101142"/>
    <lineage>
        <taxon>Eukaryota</taxon>
        <taxon>Fungi</taxon>
        <taxon>Fungi incertae sedis</taxon>
        <taxon>Mucoromycota</taxon>
        <taxon>Mucoromycotina</taxon>
        <taxon>Mucoromycetes</taxon>
        <taxon>Mucorales</taxon>
        <taxon>Mucorineae</taxon>
        <taxon>Mucoraceae</taxon>
        <taxon>Thamnidium</taxon>
    </lineage>
</organism>
<keyword evidence="2" id="KW-1185">Reference proteome</keyword>